<dbReference type="EMBL" id="CP070619">
    <property type="protein sequence ID" value="QSE90787.1"/>
    <property type="molecule type" value="Genomic_DNA"/>
</dbReference>
<dbReference type="RefSeq" id="WP_206007209.1">
    <property type="nucleotide sequence ID" value="NZ_CP070619.1"/>
</dbReference>
<dbReference type="PANTHER" id="PTHR11496">
    <property type="entry name" value="ALCOHOL DEHYDROGENASE"/>
    <property type="match status" value="1"/>
</dbReference>
<feature type="domain" description="Alcohol dehydrogenase iron-type/glycerol dehydrogenase GldA" evidence="3">
    <location>
        <begin position="18"/>
        <end position="192"/>
    </location>
</feature>
<dbReference type="Gene3D" id="3.40.50.1970">
    <property type="match status" value="1"/>
</dbReference>
<evidence type="ECO:0000259" key="3">
    <source>
        <dbReference type="Pfam" id="PF00465"/>
    </source>
</evidence>
<dbReference type="PANTHER" id="PTHR11496:SF102">
    <property type="entry name" value="ALCOHOL DEHYDROGENASE 4"/>
    <property type="match status" value="1"/>
</dbReference>
<dbReference type="SUPFAM" id="SSF56796">
    <property type="entry name" value="Dehydroquinate synthase-like"/>
    <property type="match status" value="1"/>
</dbReference>
<dbReference type="Pfam" id="PF25137">
    <property type="entry name" value="ADH_Fe_C"/>
    <property type="match status" value="1"/>
</dbReference>
<comment type="similarity">
    <text evidence="1">Belongs to the iron-containing alcohol dehydrogenase family.</text>
</comment>
<dbReference type="Proteomes" id="UP000662986">
    <property type="component" value="Chromosome"/>
</dbReference>
<protein>
    <submittedName>
        <fullName evidence="5">Iron-containing alcohol dehydrogenase</fullName>
    </submittedName>
</protein>
<keyword evidence="6" id="KW-1185">Reference proteome</keyword>
<dbReference type="CDD" id="cd08192">
    <property type="entry name" value="MAR-like"/>
    <property type="match status" value="1"/>
</dbReference>
<feature type="domain" description="Fe-containing alcohol dehydrogenase-like C-terminal" evidence="4">
    <location>
        <begin position="205"/>
        <end position="388"/>
    </location>
</feature>
<reference evidence="5 6" key="2">
    <citation type="journal article" date="2022" name="Arch. Microbiol.">
        <title>Rhodococcus pseudokoreensis sp. nov. isolated from the rhizosphere of young M26 apple rootstocks.</title>
        <authorList>
            <person name="Kampfer P."/>
            <person name="Glaeser S.P."/>
            <person name="Blom J."/>
            <person name="Wolf J."/>
            <person name="Benning S."/>
            <person name="Schloter M."/>
            <person name="Neumann-Schaal M."/>
        </authorList>
    </citation>
    <scope>NUCLEOTIDE SEQUENCE [LARGE SCALE GENOMIC DNA]</scope>
    <source>
        <strain evidence="5 6">R79</strain>
    </source>
</reference>
<sequence>MSEAPFQVRSWTTRVVNVGAATSDVLPGLLDELGAKRVFLLASATLSGIDDAMAPIRRSLGSRLVVEYSRIRPHVPFSDLVKAVAALRFSQADIVVAVGGGSIGEAGKVLPLCLKYGVTSDDDAEGFRAAYQWDGTTVQRSAETAPELPVICVPTTLSGGEYNHRHGVTWPDVGKRGIGHELSAPWAVIQDPYLAAFTPDWAWHSTGMRAVDHAVEGLVSPWTNNYWRTSGVAGLAALTDGLRAVAADTRDTAGRELSQLGAWQVITPLLNGVPFGLSHAIGHSLGGLFDVPHGYSSCAVMAAVQEWNAEMGVDGLNDVARALGRPGYPVDHSLRELILELGLPSSLGEVGVAPGQHRAIAESAFEDRPSRTNPRAVGGADDIVDVLRLAQTRRS</sequence>
<evidence type="ECO:0000313" key="5">
    <source>
        <dbReference type="EMBL" id="QSE90787.1"/>
    </source>
</evidence>
<proteinExistence type="inferred from homology"/>
<evidence type="ECO:0000256" key="1">
    <source>
        <dbReference type="ARBA" id="ARBA00007358"/>
    </source>
</evidence>
<accession>A0A974W536</accession>
<dbReference type="InterPro" id="IPR039697">
    <property type="entry name" value="Alcohol_dehydrogenase_Fe"/>
</dbReference>
<evidence type="ECO:0000313" key="6">
    <source>
        <dbReference type="Proteomes" id="UP000662986"/>
    </source>
</evidence>
<reference evidence="5 6" key="1">
    <citation type="journal article" date="2021" name="Microbiol. Resour. Announc.">
        <title>Complete Genome Sequences of Two Rhodococcus sp. Strains with Large and Linear Chromosomes, Isolated from Apple Rhizosphere.</title>
        <authorList>
            <person name="Benning S."/>
            <person name="Brugnone N."/>
            <person name="Siani R."/>
            <person name="Kublik S."/>
            <person name="Schloter M."/>
            <person name="Rad V."/>
        </authorList>
    </citation>
    <scope>NUCLEOTIDE SEQUENCE [LARGE SCALE GENOMIC DNA]</scope>
    <source>
        <strain evidence="5 6">R79</strain>
    </source>
</reference>
<gene>
    <name evidence="5" type="ORF">JWS13_20230</name>
</gene>
<dbReference type="InterPro" id="IPR001670">
    <property type="entry name" value="ADH_Fe/GldA"/>
</dbReference>
<evidence type="ECO:0000259" key="4">
    <source>
        <dbReference type="Pfam" id="PF25137"/>
    </source>
</evidence>
<evidence type="ECO:0000256" key="2">
    <source>
        <dbReference type="ARBA" id="ARBA00023002"/>
    </source>
</evidence>
<keyword evidence="2" id="KW-0560">Oxidoreductase</keyword>
<name>A0A974W536_9NOCA</name>
<dbReference type="Gene3D" id="1.20.1090.10">
    <property type="entry name" value="Dehydroquinate synthase-like - alpha domain"/>
    <property type="match status" value="1"/>
</dbReference>
<organism evidence="5 6">
    <name type="scientific">Rhodococcus pseudokoreensis</name>
    <dbReference type="NCBI Taxonomy" id="2811421"/>
    <lineage>
        <taxon>Bacteria</taxon>
        <taxon>Bacillati</taxon>
        <taxon>Actinomycetota</taxon>
        <taxon>Actinomycetes</taxon>
        <taxon>Mycobacteriales</taxon>
        <taxon>Nocardiaceae</taxon>
        <taxon>Rhodococcus</taxon>
    </lineage>
</organism>
<dbReference type="Pfam" id="PF00465">
    <property type="entry name" value="Fe-ADH"/>
    <property type="match status" value="1"/>
</dbReference>
<dbReference type="InterPro" id="IPR056798">
    <property type="entry name" value="ADH_Fe_C"/>
</dbReference>